<dbReference type="AlphaFoldDB" id="A0A2S2F8C4"/>
<dbReference type="OrthoDB" id="6713084at2"/>
<protein>
    <submittedName>
        <fullName evidence="1">Uncharacterized protein</fullName>
    </submittedName>
</protein>
<accession>A0A2S2F8C4</accession>
<dbReference type="STRING" id="1871111.GCA_001704615_00880"/>
<organism evidence="1 2">
    <name type="scientific">Acinetobacter defluvii</name>
    <dbReference type="NCBI Taxonomy" id="1871111"/>
    <lineage>
        <taxon>Bacteria</taxon>
        <taxon>Pseudomonadati</taxon>
        <taxon>Pseudomonadota</taxon>
        <taxon>Gammaproteobacteria</taxon>
        <taxon>Moraxellales</taxon>
        <taxon>Moraxellaceae</taxon>
        <taxon>Acinetobacter</taxon>
    </lineage>
</organism>
<dbReference type="KEGG" id="adv:DJ533_00360"/>
<geneLocation type="plasmid" evidence="1 2">
    <name>p1_010030</name>
</geneLocation>
<keyword evidence="2" id="KW-1185">Reference proteome</keyword>
<keyword evidence="1" id="KW-0614">Plasmid</keyword>
<evidence type="ECO:0000313" key="2">
    <source>
        <dbReference type="Proteomes" id="UP000245977"/>
    </source>
</evidence>
<sequence length="91" mass="10135">MAGKNIAIAKPNKSSRFDNAATFASNTNAPHENVAAKGVESRTDTYREVFDAPESMKQDIKAFLATPNCQFKYKKDFIIQCIQDGLKKYGK</sequence>
<dbReference type="EMBL" id="CP029389">
    <property type="protein sequence ID" value="AWL27170.1"/>
    <property type="molecule type" value="Genomic_DNA"/>
</dbReference>
<dbReference type="RefSeq" id="WP_065994762.1">
    <property type="nucleotide sequence ID" value="NZ_CP029389.2"/>
</dbReference>
<dbReference type="Proteomes" id="UP000245977">
    <property type="component" value="Plasmid p1_010030"/>
</dbReference>
<proteinExistence type="predicted"/>
<name>A0A2S2F8C4_9GAMM</name>
<reference evidence="1" key="1">
    <citation type="submission" date="2019-08" db="EMBL/GenBank/DDBJ databases">
        <title>The complete genome of Acinetobacter defluvii strain WCHAD010030.</title>
        <authorList>
            <person name="Hu Y."/>
            <person name="Qin J."/>
            <person name="Feng Y."/>
            <person name="Zong Z."/>
        </authorList>
    </citation>
    <scope>NUCLEOTIDE SEQUENCE</scope>
    <source>
        <strain evidence="1">WCHA30</strain>
        <plasmid evidence="1">p1_010030</plasmid>
    </source>
</reference>
<evidence type="ECO:0000313" key="1">
    <source>
        <dbReference type="EMBL" id="AWL27170.1"/>
    </source>
</evidence>
<gene>
    <name evidence="1" type="ORF">DJ533_00360</name>
</gene>